<feature type="region of interest" description="Disordered" evidence="6">
    <location>
        <begin position="38"/>
        <end position="86"/>
    </location>
</feature>
<keyword evidence="9" id="KW-1185">Reference proteome</keyword>
<evidence type="ECO:0000259" key="7">
    <source>
        <dbReference type="PROSITE" id="PS51032"/>
    </source>
</evidence>
<dbReference type="Gene3D" id="3.30.730.10">
    <property type="entry name" value="AP2/ERF domain"/>
    <property type="match status" value="2"/>
</dbReference>
<proteinExistence type="predicted"/>
<dbReference type="GO" id="GO:0003700">
    <property type="term" value="F:DNA-binding transcription factor activity"/>
    <property type="evidence" value="ECO:0007669"/>
    <property type="project" value="InterPro"/>
</dbReference>
<feature type="domain" description="AP2/ERF" evidence="7">
    <location>
        <begin position="198"/>
        <end position="256"/>
    </location>
</feature>
<evidence type="ECO:0000256" key="2">
    <source>
        <dbReference type="ARBA" id="ARBA00023015"/>
    </source>
</evidence>
<dbReference type="SMART" id="SM00380">
    <property type="entry name" value="AP2"/>
    <property type="match status" value="2"/>
</dbReference>
<evidence type="ECO:0000256" key="4">
    <source>
        <dbReference type="ARBA" id="ARBA00023163"/>
    </source>
</evidence>
<comment type="subcellular location">
    <subcellularLocation>
        <location evidence="1">Nucleus</location>
    </subcellularLocation>
</comment>
<dbReference type="InterPro" id="IPR036955">
    <property type="entry name" value="AP2/ERF_dom_sf"/>
</dbReference>
<dbReference type="Pfam" id="PF00847">
    <property type="entry name" value="AP2"/>
    <property type="match status" value="1"/>
</dbReference>
<dbReference type="GO" id="GO:0003677">
    <property type="term" value="F:DNA binding"/>
    <property type="evidence" value="ECO:0007669"/>
    <property type="project" value="UniProtKB-KW"/>
</dbReference>
<feature type="region of interest" description="Disordered" evidence="6">
    <location>
        <begin position="484"/>
        <end position="566"/>
    </location>
</feature>
<keyword evidence="2" id="KW-0805">Transcription regulation</keyword>
<feature type="region of interest" description="Disordered" evidence="6">
    <location>
        <begin position="1"/>
        <end position="24"/>
    </location>
</feature>
<dbReference type="AlphaFoldDB" id="A0A2I0IUV9"/>
<evidence type="ECO:0000313" key="8">
    <source>
        <dbReference type="EMBL" id="PKI47785.1"/>
    </source>
</evidence>
<feature type="compositionally biased region" description="Basic and acidic residues" evidence="6">
    <location>
        <begin position="518"/>
        <end position="528"/>
    </location>
</feature>
<organism evidence="8 9">
    <name type="scientific">Punica granatum</name>
    <name type="common">Pomegranate</name>
    <dbReference type="NCBI Taxonomy" id="22663"/>
    <lineage>
        <taxon>Eukaryota</taxon>
        <taxon>Viridiplantae</taxon>
        <taxon>Streptophyta</taxon>
        <taxon>Embryophyta</taxon>
        <taxon>Tracheophyta</taxon>
        <taxon>Spermatophyta</taxon>
        <taxon>Magnoliopsida</taxon>
        <taxon>eudicotyledons</taxon>
        <taxon>Gunneridae</taxon>
        <taxon>Pentapetalae</taxon>
        <taxon>rosids</taxon>
        <taxon>malvids</taxon>
        <taxon>Myrtales</taxon>
        <taxon>Lythraceae</taxon>
        <taxon>Punica</taxon>
    </lineage>
</organism>
<dbReference type="PROSITE" id="PS51032">
    <property type="entry name" value="AP2_ERF"/>
    <property type="match status" value="2"/>
</dbReference>
<dbReference type="InterPro" id="IPR016177">
    <property type="entry name" value="DNA-bd_dom_sf"/>
</dbReference>
<evidence type="ECO:0000313" key="9">
    <source>
        <dbReference type="Proteomes" id="UP000233551"/>
    </source>
</evidence>
<dbReference type="PANTHER" id="PTHR32467">
    <property type="entry name" value="AP2-LIKE ETHYLENE-RESPONSIVE TRANSCRIPTION FACTOR"/>
    <property type="match status" value="1"/>
</dbReference>
<name>A0A2I0IUV9_PUNGR</name>
<protein>
    <recommendedName>
        <fullName evidence="7">AP2/ERF domain-containing protein</fullName>
    </recommendedName>
</protein>
<dbReference type="SUPFAM" id="SSF54171">
    <property type="entry name" value="DNA-binding domain"/>
    <property type="match status" value="2"/>
</dbReference>
<comment type="caution">
    <text evidence="8">The sequence shown here is derived from an EMBL/GenBank/DDBJ whole genome shotgun (WGS) entry which is preliminary data.</text>
</comment>
<dbReference type="PRINTS" id="PR00367">
    <property type="entry name" value="ETHRSPELEMNT"/>
</dbReference>
<dbReference type="InterPro" id="IPR001471">
    <property type="entry name" value="AP2/ERF_dom"/>
</dbReference>
<dbReference type="EMBL" id="PGOL01002458">
    <property type="protein sequence ID" value="PKI47785.1"/>
    <property type="molecule type" value="Genomic_DNA"/>
</dbReference>
<keyword evidence="5" id="KW-0539">Nucleus</keyword>
<dbReference type="Proteomes" id="UP000233551">
    <property type="component" value="Unassembled WGS sequence"/>
</dbReference>
<dbReference type="PANTHER" id="PTHR32467:SF241">
    <property type="entry name" value="OS01G0899800 PROTEIN"/>
    <property type="match status" value="1"/>
</dbReference>
<dbReference type="STRING" id="22663.A0A2I0IUV9"/>
<accession>A0A2I0IUV9</accession>
<feature type="compositionally biased region" description="Polar residues" evidence="6">
    <location>
        <begin position="531"/>
        <end position="546"/>
    </location>
</feature>
<dbReference type="GO" id="GO:0005634">
    <property type="term" value="C:nucleus"/>
    <property type="evidence" value="ECO:0007669"/>
    <property type="project" value="UniProtKB-SubCell"/>
</dbReference>
<sequence>MSTILKSRANKLSKAAGGSSNNTATMELNSSLEHAVITEQNPKETTTRNDIVPNEGTQVNNGEDDDLAQSSGSRNNRKRSQSSLDRDIAYRGVSRYSSGQYQAYVWDKSNPNGKAKTGGYDTEEEAARAYDLGALKLWGPSTPTNFPRLISDVTNICLQIVQLPDYEKELEEMSDFSKSEYILTIKRMSKGFAKFTSKFRGVTRSHDRKKWQARLGKSKGQRMVYLGIFTTEEEAARAYDVAAIRLKGPKAVTNFALSNYDVDRIYQSGKILIGEGASKRIKKTSVEEILLWRTRSNPGKTSGPDLSQECIGRSSKPLEAPPLKEKIRTLADYYRQKDDRDDDLFKIPWEREDEDYDANLPVWIRNDSFLFLKDIEVPPSQIDLDSLLYGPANPHGDTFFVGSREFPPWRLQDPMECLPGPSQTLARPGFASSCQDPSEGYKGISSRSDMINLMSAPTTRTNGIYVGEHLLELFPDASTPEVDWDNILPGEASNKDFSGVNGESKKQSNGIETNLDSCEVKTSEEKASPKFVQSPSSSTVNYSKNPNSEEKPSESAITAHGNPNKDMNLTMVVPGGGQGNGRTHSSNKIGSLFPGIADKVLHFGVTAGWLNRFLKNDGNGDNGSDENV</sequence>
<feature type="domain" description="AP2/ERF" evidence="7">
    <location>
        <begin position="89"/>
        <end position="147"/>
    </location>
</feature>
<evidence type="ECO:0000256" key="1">
    <source>
        <dbReference type="ARBA" id="ARBA00004123"/>
    </source>
</evidence>
<evidence type="ECO:0000256" key="5">
    <source>
        <dbReference type="ARBA" id="ARBA00023242"/>
    </source>
</evidence>
<gene>
    <name evidence="8" type="ORF">CRG98_031814</name>
</gene>
<evidence type="ECO:0000256" key="3">
    <source>
        <dbReference type="ARBA" id="ARBA00023125"/>
    </source>
</evidence>
<dbReference type="CDD" id="cd00018">
    <property type="entry name" value="AP2"/>
    <property type="match status" value="2"/>
</dbReference>
<keyword evidence="3" id="KW-0238">DNA-binding</keyword>
<feature type="compositionally biased region" description="Polar residues" evidence="6">
    <location>
        <begin position="507"/>
        <end position="516"/>
    </location>
</feature>
<evidence type="ECO:0000256" key="6">
    <source>
        <dbReference type="SAM" id="MobiDB-lite"/>
    </source>
</evidence>
<reference evidence="8 9" key="1">
    <citation type="submission" date="2017-11" db="EMBL/GenBank/DDBJ databases">
        <title>De-novo sequencing of pomegranate (Punica granatum L.) genome.</title>
        <authorList>
            <person name="Akparov Z."/>
            <person name="Amiraslanov A."/>
            <person name="Hajiyeva S."/>
            <person name="Abbasov M."/>
            <person name="Kaur K."/>
            <person name="Hamwieh A."/>
            <person name="Solovyev V."/>
            <person name="Salamov A."/>
            <person name="Braich B."/>
            <person name="Kosarev P."/>
            <person name="Mahmoud A."/>
            <person name="Hajiyev E."/>
            <person name="Babayeva S."/>
            <person name="Izzatullayeva V."/>
            <person name="Mammadov A."/>
            <person name="Mammadov A."/>
            <person name="Sharifova S."/>
            <person name="Ojaghi J."/>
            <person name="Eynullazada K."/>
            <person name="Bayramov B."/>
            <person name="Abdulazimova A."/>
            <person name="Shahmuradov I."/>
        </authorList>
    </citation>
    <scope>NUCLEOTIDE SEQUENCE [LARGE SCALE GENOMIC DNA]</scope>
    <source>
        <strain evidence="9">cv. AG2017</strain>
        <tissue evidence="8">Leaf</tissue>
    </source>
</reference>
<keyword evidence="4" id="KW-0804">Transcription</keyword>